<dbReference type="Proteomes" id="UP000216020">
    <property type="component" value="Unassembled WGS sequence"/>
</dbReference>
<accession>A0A261S7U0</accession>
<dbReference type="Pfam" id="PF13689">
    <property type="entry name" value="DUF4154"/>
    <property type="match status" value="1"/>
</dbReference>
<evidence type="ECO:0008006" key="3">
    <source>
        <dbReference type="Google" id="ProtNLM"/>
    </source>
</evidence>
<dbReference type="EMBL" id="NEVM01000005">
    <property type="protein sequence ID" value="OZI32493.1"/>
    <property type="molecule type" value="Genomic_DNA"/>
</dbReference>
<name>A0A261S7U0_9BORD</name>
<organism evidence="1 2">
    <name type="scientific">Bordetella genomosp. 10</name>
    <dbReference type="NCBI Taxonomy" id="1416804"/>
    <lineage>
        <taxon>Bacteria</taxon>
        <taxon>Pseudomonadati</taxon>
        <taxon>Pseudomonadota</taxon>
        <taxon>Betaproteobacteria</taxon>
        <taxon>Burkholderiales</taxon>
        <taxon>Alcaligenaceae</taxon>
        <taxon>Bordetella</taxon>
    </lineage>
</organism>
<dbReference type="InterPro" id="IPR025293">
    <property type="entry name" value="YfiR/HmsC-like"/>
</dbReference>
<evidence type="ECO:0000313" key="2">
    <source>
        <dbReference type="Proteomes" id="UP000216020"/>
    </source>
</evidence>
<dbReference type="AlphaFoldDB" id="A0A261S7U0"/>
<proteinExistence type="predicted"/>
<protein>
    <recommendedName>
        <fullName evidence="3">DUF4154 domain-containing protein</fullName>
    </recommendedName>
</protein>
<keyword evidence="2" id="KW-1185">Reference proteome</keyword>
<evidence type="ECO:0000313" key="1">
    <source>
        <dbReference type="EMBL" id="OZI32493.1"/>
    </source>
</evidence>
<reference evidence="2" key="1">
    <citation type="submission" date="2017-05" db="EMBL/GenBank/DDBJ databases">
        <title>Complete and WGS of Bordetella genogroups.</title>
        <authorList>
            <person name="Spilker T."/>
            <person name="Lipuma J."/>
        </authorList>
    </citation>
    <scope>NUCLEOTIDE SEQUENCE [LARGE SCALE GENOMIC DNA]</scope>
    <source>
        <strain evidence="2">AU16122</strain>
    </source>
</reference>
<gene>
    <name evidence="1" type="ORF">CAL29_25975</name>
</gene>
<comment type="caution">
    <text evidence="1">The sequence shown here is derived from an EMBL/GenBank/DDBJ whole genome shotgun (WGS) entry which is preliminary data.</text>
</comment>
<sequence length="179" mass="18469">MSCVASCGLSLGLLLGGGPAARADGAPARAAASARAVAQVVTGILGYARWPTPPHPELPLLCVTGASPYSAVLLAGGEAMSSVRTRRVAPDDDRLAQMCEAIYVGELPRAALTHLLQGVVGKPVVTILEKDPDCSAGGMFCLNIQGAQVGFLINLDIIARSGVRIHPSVLQLARRKPQP</sequence>